<comment type="similarity">
    <text evidence="1">Belongs to the cytochrome P450 family.</text>
</comment>
<keyword evidence="7" id="KW-1185">Reference proteome</keyword>
<dbReference type="Gene3D" id="1.10.630.10">
    <property type="entry name" value="Cytochrome P450"/>
    <property type="match status" value="1"/>
</dbReference>
<name>A0ABY9CQY6_VITVI</name>
<dbReference type="InterPro" id="IPR002401">
    <property type="entry name" value="Cyt_P450_E_grp-I"/>
</dbReference>
<dbReference type="Proteomes" id="UP001227230">
    <property type="component" value="Chromosome 10"/>
</dbReference>
<evidence type="ECO:0000256" key="3">
    <source>
        <dbReference type="ARBA" id="ARBA00022723"/>
    </source>
</evidence>
<evidence type="ECO:0000256" key="1">
    <source>
        <dbReference type="ARBA" id="ARBA00010617"/>
    </source>
</evidence>
<sequence length="279" mass="31914">METTSIGNMHQLVGSLPHQSLSRLSKQYGPLMSLQLCEVYALTISSPEMAKQVMKTHDINFAHRPPLLASNVLSYDSTDILYPPYGDYWRQLRNICVVELLTSKRVKSFQLVREAELSNLITAVVSCSRLPFNRNENLSSYTFSIISRAAFGEKFEDQDAFISVTKEMAELYSGFCVADMYPSVKWLDLISGMRYKLDKIIECEKLEYLTSKTSPKVTDTSYAKWYAENLKVKGWLLTSMSSEIMKRYLRLPTAYEIWTTLAKAFYDGANESQLFALNQ</sequence>
<dbReference type="PRINTS" id="PR00463">
    <property type="entry name" value="EP450I"/>
</dbReference>
<dbReference type="InterPro" id="IPR001128">
    <property type="entry name" value="Cyt_P450"/>
</dbReference>
<dbReference type="PANTHER" id="PTHR47955">
    <property type="entry name" value="CYTOCHROME P450 FAMILY 71 PROTEIN"/>
    <property type="match status" value="1"/>
</dbReference>
<protein>
    <submittedName>
        <fullName evidence="6">Uncharacterized protein</fullName>
    </submittedName>
</protein>
<dbReference type="PANTHER" id="PTHR47955:SF8">
    <property type="entry name" value="CYTOCHROME P450 71D11-LIKE"/>
    <property type="match status" value="1"/>
</dbReference>
<keyword evidence="2" id="KW-0349">Heme</keyword>
<evidence type="ECO:0000313" key="7">
    <source>
        <dbReference type="Proteomes" id="UP001227230"/>
    </source>
</evidence>
<evidence type="ECO:0000256" key="5">
    <source>
        <dbReference type="ARBA" id="ARBA00023004"/>
    </source>
</evidence>
<keyword evidence="5" id="KW-0408">Iron</keyword>
<organism evidence="6 7">
    <name type="scientific">Vitis vinifera</name>
    <name type="common">Grape</name>
    <dbReference type="NCBI Taxonomy" id="29760"/>
    <lineage>
        <taxon>Eukaryota</taxon>
        <taxon>Viridiplantae</taxon>
        <taxon>Streptophyta</taxon>
        <taxon>Embryophyta</taxon>
        <taxon>Tracheophyta</taxon>
        <taxon>Spermatophyta</taxon>
        <taxon>Magnoliopsida</taxon>
        <taxon>eudicotyledons</taxon>
        <taxon>Gunneridae</taxon>
        <taxon>Pentapetalae</taxon>
        <taxon>rosids</taxon>
        <taxon>Vitales</taxon>
        <taxon>Vitaceae</taxon>
        <taxon>Viteae</taxon>
        <taxon>Vitis</taxon>
    </lineage>
</organism>
<dbReference type="InterPro" id="IPR036396">
    <property type="entry name" value="Cyt_P450_sf"/>
</dbReference>
<gene>
    <name evidence="6" type="ORF">VitviT2T_015722</name>
</gene>
<dbReference type="EMBL" id="CP126657">
    <property type="protein sequence ID" value="WJZ97088.1"/>
    <property type="molecule type" value="Genomic_DNA"/>
</dbReference>
<dbReference type="Pfam" id="PF00067">
    <property type="entry name" value="p450"/>
    <property type="match status" value="1"/>
</dbReference>
<dbReference type="SUPFAM" id="SSF48264">
    <property type="entry name" value="Cytochrome P450"/>
    <property type="match status" value="1"/>
</dbReference>
<reference evidence="6 7" key="1">
    <citation type="journal article" date="2023" name="Hortic Res">
        <title>The complete reference genome for grapevine (Vitis vinifera L.) genetics and breeding.</title>
        <authorList>
            <person name="Shi X."/>
            <person name="Cao S."/>
            <person name="Wang X."/>
            <person name="Huang S."/>
            <person name="Wang Y."/>
            <person name="Liu Z."/>
            <person name="Liu W."/>
            <person name="Leng X."/>
            <person name="Peng Y."/>
            <person name="Wang N."/>
            <person name="Wang Y."/>
            <person name="Ma Z."/>
            <person name="Xu X."/>
            <person name="Zhang F."/>
            <person name="Xue H."/>
            <person name="Zhong H."/>
            <person name="Wang Y."/>
            <person name="Zhang K."/>
            <person name="Velt A."/>
            <person name="Avia K."/>
            <person name="Holtgrawe D."/>
            <person name="Grimplet J."/>
            <person name="Matus J.T."/>
            <person name="Ware D."/>
            <person name="Wu X."/>
            <person name="Wang H."/>
            <person name="Liu C."/>
            <person name="Fang Y."/>
            <person name="Rustenholz C."/>
            <person name="Cheng Z."/>
            <person name="Xiao H."/>
            <person name="Zhou Y."/>
        </authorList>
    </citation>
    <scope>NUCLEOTIDE SEQUENCE [LARGE SCALE GENOMIC DNA]</scope>
    <source>
        <strain evidence="7">cv. Pinot noir / PN40024</strain>
        <tissue evidence="6">Leaf</tissue>
    </source>
</reference>
<dbReference type="Pfam" id="PF14223">
    <property type="entry name" value="Retrotran_gag_2"/>
    <property type="match status" value="1"/>
</dbReference>
<evidence type="ECO:0000313" key="6">
    <source>
        <dbReference type="EMBL" id="WJZ97088.1"/>
    </source>
</evidence>
<keyword evidence="3" id="KW-0479">Metal-binding</keyword>
<proteinExistence type="inferred from homology"/>
<keyword evidence="4" id="KW-0560">Oxidoreductase</keyword>
<evidence type="ECO:0000256" key="4">
    <source>
        <dbReference type="ARBA" id="ARBA00023002"/>
    </source>
</evidence>
<accession>A0ABY9CQY6</accession>
<evidence type="ECO:0000256" key="2">
    <source>
        <dbReference type="ARBA" id="ARBA00022617"/>
    </source>
</evidence>